<evidence type="ECO:0000259" key="1">
    <source>
        <dbReference type="Pfam" id="PF03050"/>
    </source>
</evidence>
<organism evidence="2 3">
    <name type="scientific">Pseudorhodoferax aquiterrae</name>
    <dbReference type="NCBI Taxonomy" id="747304"/>
    <lineage>
        <taxon>Bacteria</taxon>
        <taxon>Pseudomonadati</taxon>
        <taxon>Pseudomonadota</taxon>
        <taxon>Betaproteobacteria</taxon>
        <taxon>Burkholderiales</taxon>
        <taxon>Comamonadaceae</taxon>
    </lineage>
</organism>
<sequence length="146" mass="16310">MEYALKPGHGKTHRAYLWSNCTTVWDEVNAVVFDFAESRVGHNARRFLGIAEDGNGGWRGTLICDDYAGYKQVMNAGVTEADCLAHARRKFHELWANHSNTLAGGTLKLFANLYEIEREAKDLGPGERLRLRQARSGQRPTCCTPG</sequence>
<dbReference type="EMBL" id="BMYK01000059">
    <property type="protein sequence ID" value="GHD04934.1"/>
    <property type="molecule type" value="Genomic_DNA"/>
</dbReference>
<comment type="caution">
    <text evidence="2">The sequence shown here is derived from an EMBL/GenBank/DDBJ whole genome shotgun (WGS) entry which is preliminary data.</text>
</comment>
<accession>A0ABQ3GHL1</accession>
<dbReference type="PANTHER" id="PTHR33678">
    <property type="entry name" value="BLL1576 PROTEIN"/>
    <property type="match status" value="1"/>
</dbReference>
<dbReference type="InterPro" id="IPR004291">
    <property type="entry name" value="Transposase_IS66_central"/>
</dbReference>
<dbReference type="Proteomes" id="UP000626210">
    <property type="component" value="Unassembled WGS sequence"/>
</dbReference>
<reference evidence="3" key="1">
    <citation type="journal article" date="2019" name="Int. J. Syst. Evol. Microbiol.">
        <title>The Global Catalogue of Microorganisms (GCM) 10K type strain sequencing project: providing services to taxonomists for standard genome sequencing and annotation.</title>
        <authorList>
            <consortium name="The Broad Institute Genomics Platform"/>
            <consortium name="The Broad Institute Genome Sequencing Center for Infectious Disease"/>
            <person name="Wu L."/>
            <person name="Ma J."/>
        </authorList>
    </citation>
    <scope>NUCLEOTIDE SEQUENCE [LARGE SCALE GENOMIC DNA]</scope>
    <source>
        <strain evidence="3">KCTC 23314</strain>
    </source>
</reference>
<proteinExistence type="predicted"/>
<dbReference type="PANTHER" id="PTHR33678:SF1">
    <property type="entry name" value="BLL1576 PROTEIN"/>
    <property type="match status" value="1"/>
</dbReference>
<feature type="domain" description="Transposase IS66 central" evidence="1">
    <location>
        <begin position="5"/>
        <end position="136"/>
    </location>
</feature>
<name>A0ABQ3GHL1_9BURK</name>
<evidence type="ECO:0000313" key="2">
    <source>
        <dbReference type="EMBL" id="GHD04934.1"/>
    </source>
</evidence>
<gene>
    <name evidence="2" type="ORF">GCM10007320_66350</name>
</gene>
<dbReference type="Pfam" id="PF03050">
    <property type="entry name" value="DDE_Tnp_IS66"/>
    <property type="match status" value="1"/>
</dbReference>
<dbReference type="InterPro" id="IPR052344">
    <property type="entry name" value="Transposase-related"/>
</dbReference>
<evidence type="ECO:0000313" key="3">
    <source>
        <dbReference type="Proteomes" id="UP000626210"/>
    </source>
</evidence>
<protein>
    <recommendedName>
        <fullName evidence="1">Transposase IS66 central domain-containing protein</fullName>
    </recommendedName>
</protein>
<keyword evidence="3" id="KW-1185">Reference proteome</keyword>